<dbReference type="RefSeq" id="WP_145451085.1">
    <property type="nucleotide sequence ID" value="NZ_CP037421.1"/>
</dbReference>
<dbReference type="InterPro" id="IPR006230">
    <property type="entry name" value="MutL"/>
</dbReference>
<evidence type="ECO:0008006" key="3">
    <source>
        <dbReference type="Google" id="ProtNLM"/>
    </source>
</evidence>
<name>A0A517QAQ8_9PLAN</name>
<reference evidence="1 2" key="1">
    <citation type="submission" date="2019-03" db="EMBL/GenBank/DDBJ databases">
        <title>Deep-cultivation of Planctomycetes and their phenomic and genomic characterization uncovers novel biology.</title>
        <authorList>
            <person name="Wiegand S."/>
            <person name="Jogler M."/>
            <person name="Boedeker C."/>
            <person name="Pinto D."/>
            <person name="Vollmers J."/>
            <person name="Rivas-Marin E."/>
            <person name="Kohn T."/>
            <person name="Peeters S.H."/>
            <person name="Heuer A."/>
            <person name="Rast P."/>
            <person name="Oberbeckmann S."/>
            <person name="Bunk B."/>
            <person name="Jeske O."/>
            <person name="Meyerdierks A."/>
            <person name="Storesund J.E."/>
            <person name="Kallscheuer N."/>
            <person name="Luecker S."/>
            <person name="Lage O.M."/>
            <person name="Pohl T."/>
            <person name="Merkel B.J."/>
            <person name="Hornburger P."/>
            <person name="Mueller R.-W."/>
            <person name="Bruemmer F."/>
            <person name="Labrenz M."/>
            <person name="Spormann A.M."/>
            <person name="Op den Camp H."/>
            <person name="Overmann J."/>
            <person name="Amann R."/>
            <person name="Jetten M.S.M."/>
            <person name="Mascher T."/>
            <person name="Medema M.H."/>
            <person name="Devos D.P."/>
            <person name="Kaster A.-K."/>
            <person name="Ovreas L."/>
            <person name="Rohde M."/>
            <person name="Galperin M.Y."/>
            <person name="Jogler C."/>
        </authorList>
    </citation>
    <scope>NUCLEOTIDE SEQUENCE [LARGE SCALE GENOMIC DNA]</scope>
    <source>
        <strain evidence="1 2">Enr10</strain>
    </source>
</reference>
<keyword evidence="2" id="KW-1185">Reference proteome</keyword>
<organism evidence="1 2">
    <name type="scientific">Gimesia panareensis</name>
    <dbReference type="NCBI Taxonomy" id="2527978"/>
    <lineage>
        <taxon>Bacteria</taxon>
        <taxon>Pseudomonadati</taxon>
        <taxon>Planctomycetota</taxon>
        <taxon>Planctomycetia</taxon>
        <taxon>Planctomycetales</taxon>
        <taxon>Planctomycetaceae</taxon>
        <taxon>Gimesia</taxon>
    </lineage>
</organism>
<evidence type="ECO:0000313" key="2">
    <source>
        <dbReference type="Proteomes" id="UP000315647"/>
    </source>
</evidence>
<evidence type="ECO:0000313" key="1">
    <source>
        <dbReference type="EMBL" id="QDT28716.1"/>
    </source>
</evidence>
<dbReference type="EMBL" id="CP037421">
    <property type="protein sequence ID" value="QDT28716.1"/>
    <property type="molecule type" value="Genomic_DNA"/>
</dbReference>
<dbReference type="AlphaFoldDB" id="A0A517QAQ8"/>
<accession>A0A517QAQ8</accession>
<sequence>MNSAAEKKLDPDQINVILATDCGSTTTKAILIEKVNGEYRQTYRGEAPTTVEEPAADVTVGVVNAVTEVGELAGRKLIDENDEIIRPAQGDTGCDIYISTSSAGGGLQMMVAGVVREMSAASAKRAALGAGAIVMDTICSNDKRLPHEQIQRIRELRPDMILLAGGTDGGTQKHVVQLAELIAPAKPQPRFGGTYKMPIIYAGNQEAIELVEDVFDEDVKLTSVANVRPVLERENLAPARDAIHDLFLEHVMAHAPGYNKLISWADAPIMPTPGAVGNILQTIAERQGINALGVDIGGATTDVFSVFDGTFNRTVSANLGMSYSISNVCASATLPMILRWVHLDMDPRELQNHIKNKMIRPTTIPQTREALVFEQAVAREALRLAYVQHKEFATTLKGVQQQRTVGDTFSQATSGQSIVDNMKLNLLVGSGGVLSHAPNMHQTAAMMIDAFEPEGMTVLAKDSIFMMPHLGVLAQVHPAAALQVFERDCLIYLGSCIAPRGFYRAGKTCFSYQITGETLNESGEMLCGDMLLFPLAEDEWATVTVEPRRGYDFGEGSGKRVEFKARGGTVGLVLDARGRPLMVPTDESRHLAELNSWVEELKLYPEVIRELTP</sequence>
<dbReference type="Pfam" id="PF13941">
    <property type="entry name" value="MutL"/>
    <property type="match status" value="1"/>
</dbReference>
<proteinExistence type="predicted"/>
<dbReference type="Proteomes" id="UP000315647">
    <property type="component" value="Chromosome"/>
</dbReference>
<protein>
    <recommendedName>
        <fullName evidence="3">Methylaspartate mutase</fullName>
    </recommendedName>
</protein>
<gene>
    <name evidence="1" type="ORF">Enr10x_40610</name>
</gene>